<evidence type="ECO:0000313" key="3">
    <source>
        <dbReference type="EMBL" id="SFF46233.1"/>
    </source>
</evidence>
<feature type="chain" id="PRO_5011538066" evidence="1">
    <location>
        <begin position="32"/>
        <end position="247"/>
    </location>
</feature>
<evidence type="ECO:0000259" key="2">
    <source>
        <dbReference type="PROSITE" id="PS50240"/>
    </source>
</evidence>
<dbReference type="GO" id="GO:0004252">
    <property type="term" value="F:serine-type endopeptidase activity"/>
    <property type="evidence" value="ECO:0007669"/>
    <property type="project" value="InterPro"/>
</dbReference>
<dbReference type="SUPFAM" id="SSF50494">
    <property type="entry name" value="Trypsin-like serine proteases"/>
    <property type="match status" value="1"/>
</dbReference>
<keyword evidence="4" id="KW-1185">Reference proteome</keyword>
<dbReference type="Pfam" id="PF00089">
    <property type="entry name" value="Trypsin"/>
    <property type="match status" value="1"/>
</dbReference>
<dbReference type="InterPro" id="IPR001254">
    <property type="entry name" value="Trypsin_dom"/>
</dbReference>
<dbReference type="AlphaFoldDB" id="A0A1I2IX95"/>
<gene>
    <name evidence="3" type="ORF">SAMN05216251_11510</name>
</gene>
<dbReference type="OrthoDB" id="4310587at2"/>
<reference evidence="3 4" key="1">
    <citation type="submission" date="2016-10" db="EMBL/GenBank/DDBJ databases">
        <authorList>
            <person name="de Groot N.N."/>
        </authorList>
    </citation>
    <scope>NUCLEOTIDE SEQUENCE [LARGE SCALE GENOMIC DNA]</scope>
    <source>
        <strain evidence="3 4">CGMCC 4.3510</strain>
    </source>
</reference>
<accession>A0A1I2IX95</accession>
<dbReference type="PANTHER" id="PTHR24260">
    <property type="match status" value="1"/>
</dbReference>
<dbReference type="InterPro" id="IPR043504">
    <property type="entry name" value="Peptidase_S1_PA_chymotrypsin"/>
</dbReference>
<dbReference type="PROSITE" id="PS50240">
    <property type="entry name" value="TRYPSIN_DOM"/>
    <property type="match status" value="1"/>
</dbReference>
<dbReference type="Gene3D" id="2.40.10.10">
    <property type="entry name" value="Trypsin-like serine proteases"/>
    <property type="match status" value="2"/>
</dbReference>
<keyword evidence="1" id="KW-0732">Signal</keyword>
<dbReference type="STRING" id="380248.SAMN05216251_11510"/>
<dbReference type="PANTHER" id="PTHR24260:SF136">
    <property type="entry name" value="GH08193P-RELATED"/>
    <property type="match status" value="1"/>
</dbReference>
<sequence length="247" mass="26210">MARPVRRVRVPLLTALLVVTGLLMSSAPASAVIGGARSHYGPWAVRMLVDGRPTCTGTAVARRWIITASHCFFEQAEPVADKRITFRVGSLDVREGVTVRPVPGGRVGSADADMMLVEVPAMNVPTARLAIAAVRPGRMVRQYGWGATCTGDENSCQSPVLKQADLRVLRPDDPRCEGFTAPGGSDFCMVKVSGIPAGGDSGGPVMSISPQGTQTLLGVFDGSDRERIAGAGDVSRQLSWIRSVIRR</sequence>
<dbReference type="Proteomes" id="UP000199323">
    <property type="component" value="Unassembled WGS sequence"/>
</dbReference>
<dbReference type="EMBL" id="FONG01000015">
    <property type="protein sequence ID" value="SFF46233.1"/>
    <property type="molecule type" value="Genomic_DNA"/>
</dbReference>
<dbReference type="InterPro" id="IPR051333">
    <property type="entry name" value="CLIP_Serine_Protease"/>
</dbReference>
<dbReference type="InterPro" id="IPR009003">
    <property type="entry name" value="Peptidase_S1_PA"/>
</dbReference>
<feature type="signal peptide" evidence="1">
    <location>
        <begin position="1"/>
        <end position="31"/>
    </location>
</feature>
<dbReference type="InterPro" id="IPR018114">
    <property type="entry name" value="TRYPSIN_HIS"/>
</dbReference>
<evidence type="ECO:0000256" key="1">
    <source>
        <dbReference type="SAM" id="SignalP"/>
    </source>
</evidence>
<name>A0A1I2IX95_9ACTN</name>
<dbReference type="PROSITE" id="PS00134">
    <property type="entry name" value="TRYPSIN_HIS"/>
    <property type="match status" value="1"/>
</dbReference>
<feature type="domain" description="Peptidase S1" evidence="2">
    <location>
        <begin position="32"/>
        <end position="246"/>
    </location>
</feature>
<evidence type="ECO:0000313" key="4">
    <source>
        <dbReference type="Proteomes" id="UP000199323"/>
    </source>
</evidence>
<dbReference type="GO" id="GO:0006508">
    <property type="term" value="P:proteolysis"/>
    <property type="evidence" value="ECO:0007669"/>
    <property type="project" value="InterPro"/>
</dbReference>
<dbReference type="SMART" id="SM00020">
    <property type="entry name" value="Tryp_SPc"/>
    <property type="match status" value="1"/>
</dbReference>
<proteinExistence type="predicted"/>
<protein>
    <submittedName>
        <fullName evidence="3">Trypsin</fullName>
    </submittedName>
</protein>
<organism evidence="3 4">
    <name type="scientific">Actinacidiphila alni</name>
    <dbReference type="NCBI Taxonomy" id="380248"/>
    <lineage>
        <taxon>Bacteria</taxon>
        <taxon>Bacillati</taxon>
        <taxon>Actinomycetota</taxon>
        <taxon>Actinomycetes</taxon>
        <taxon>Kitasatosporales</taxon>
        <taxon>Streptomycetaceae</taxon>
        <taxon>Actinacidiphila</taxon>
    </lineage>
</organism>